<reference evidence="1 2" key="1">
    <citation type="submission" date="2019-08" db="EMBL/GenBank/DDBJ databases">
        <authorList>
            <person name="Alioto T."/>
            <person name="Alioto T."/>
            <person name="Gomez Garrido J."/>
        </authorList>
    </citation>
    <scope>NUCLEOTIDE SEQUENCE [LARGE SCALE GENOMIC DNA]</scope>
</reference>
<proteinExistence type="predicted"/>
<evidence type="ECO:0000313" key="2">
    <source>
        <dbReference type="Proteomes" id="UP000325440"/>
    </source>
</evidence>
<sequence length="138" mass="16380">MEAKKKAQRQRENSNIVNNNYILLTKLLAEDDEDDIYFANFVSKKIKSTNEMFKYRDSEGCYEILIIRHLKNDDIKFHAFFRSKNHQQFYFLLSLVENELILQSYNRVKIPITSTEKLAVILRYLATGESIRSLPFSF</sequence>
<accession>A0A5E4NR17</accession>
<dbReference type="Proteomes" id="UP000325440">
    <property type="component" value="Unassembled WGS sequence"/>
</dbReference>
<protein>
    <submittedName>
        <fullName evidence="1">Uncharacterized protein</fullName>
    </submittedName>
</protein>
<name>A0A5E4NR17_9HEMI</name>
<evidence type="ECO:0000313" key="1">
    <source>
        <dbReference type="EMBL" id="VVC46287.1"/>
    </source>
</evidence>
<gene>
    <name evidence="1" type="ORF">CINCED_3A002895</name>
</gene>
<dbReference type="AlphaFoldDB" id="A0A5E4NR17"/>
<dbReference type="OrthoDB" id="6629383at2759"/>
<keyword evidence="2" id="KW-1185">Reference proteome</keyword>
<dbReference type="EMBL" id="CABPRJ010002459">
    <property type="protein sequence ID" value="VVC46287.1"/>
    <property type="molecule type" value="Genomic_DNA"/>
</dbReference>
<organism evidence="1 2">
    <name type="scientific">Cinara cedri</name>
    <dbReference type="NCBI Taxonomy" id="506608"/>
    <lineage>
        <taxon>Eukaryota</taxon>
        <taxon>Metazoa</taxon>
        <taxon>Ecdysozoa</taxon>
        <taxon>Arthropoda</taxon>
        <taxon>Hexapoda</taxon>
        <taxon>Insecta</taxon>
        <taxon>Pterygota</taxon>
        <taxon>Neoptera</taxon>
        <taxon>Paraneoptera</taxon>
        <taxon>Hemiptera</taxon>
        <taxon>Sternorrhyncha</taxon>
        <taxon>Aphidomorpha</taxon>
        <taxon>Aphidoidea</taxon>
        <taxon>Aphididae</taxon>
        <taxon>Lachninae</taxon>
        <taxon>Cinara</taxon>
    </lineage>
</organism>